<keyword evidence="7" id="KW-0804">Transcription</keyword>
<comment type="caution">
    <text evidence="11">The sequence shown here is derived from an EMBL/GenBank/DDBJ whole genome shotgun (WGS) entry which is preliminary data.</text>
</comment>
<gene>
    <name evidence="11" type="ORF">DFP79_1926</name>
</gene>
<dbReference type="PANTHER" id="PTHR32071:SF21">
    <property type="entry name" value="TRANSCRIPTIONAL REGULATORY PROTEIN FLGR"/>
    <property type="match status" value="1"/>
</dbReference>
<dbReference type="InterPro" id="IPR027417">
    <property type="entry name" value="P-loop_NTPase"/>
</dbReference>
<dbReference type="Gene3D" id="1.10.8.60">
    <property type="match status" value="1"/>
</dbReference>
<dbReference type="AlphaFoldDB" id="A0A4R6MB08"/>
<dbReference type="InterPro" id="IPR001789">
    <property type="entry name" value="Sig_transdc_resp-reg_receiver"/>
</dbReference>
<dbReference type="PROSITE" id="PS00675">
    <property type="entry name" value="SIGMA54_INTERACT_1"/>
    <property type="match status" value="1"/>
</dbReference>
<evidence type="ECO:0000259" key="9">
    <source>
        <dbReference type="PROSITE" id="PS50045"/>
    </source>
</evidence>
<reference evidence="11 12" key="1">
    <citation type="submission" date="2019-03" db="EMBL/GenBank/DDBJ databases">
        <title>Genomic Encyclopedia of Type Strains, Phase III (KMG-III): the genomes of soil and plant-associated and newly described type strains.</title>
        <authorList>
            <person name="Whitman W."/>
        </authorList>
    </citation>
    <scope>NUCLEOTIDE SEQUENCE [LARGE SCALE GENOMIC DNA]</scope>
    <source>
        <strain evidence="11 12">CECT 7378</strain>
    </source>
</reference>
<dbReference type="EMBL" id="SNXC01000011">
    <property type="protein sequence ID" value="TDO98285.1"/>
    <property type="molecule type" value="Genomic_DNA"/>
</dbReference>
<keyword evidence="5" id="KW-0805">Transcription regulation</keyword>
<dbReference type="InterPro" id="IPR003593">
    <property type="entry name" value="AAA+_ATPase"/>
</dbReference>
<dbReference type="InterPro" id="IPR025944">
    <property type="entry name" value="Sigma_54_int_dom_CS"/>
</dbReference>
<dbReference type="CDD" id="cd00009">
    <property type="entry name" value="AAA"/>
    <property type="match status" value="1"/>
</dbReference>
<dbReference type="SMART" id="SM00448">
    <property type="entry name" value="REC"/>
    <property type="match status" value="1"/>
</dbReference>
<dbReference type="GO" id="GO:0000160">
    <property type="term" value="P:phosphorelay signal transduction system"/>
    <property type="evidence" value="ECO:0007669"/>
    <property type="project" value="UniProtKB-KW"/>
</dbReference>
<evidence type="ECO:0000256" key="4">
    <source>
        <dbReference type="ARBA" id="ARBA00023012"/>
    </source>
</evidence>
<dbReference type="Pfam" id="PF25601">
    <property type="entry name" value="AAA_lid_14"/>
    <property type="match status" value="1"/>
</dbReference>
<dbReference type="InterPro" id="IPR009057">
    <property type="entry name" value="Homeodomain-like_sf"/>
</dbReference>
<dbReference type="InterPro" id="IPR011006">
    <property type="entry name" value="CheY-like_superfamily"/>
</dbReference>
<dbReference type="Pfam" id="PF00072">
    <property type="entry name" value="Response_reg"/>
    <property type="match status" value="1"/>
</dbReference>
<feature type="modified residue" description="4-aspartylphosphate" evidence="8">
    <location>
        <position position="54"/>
    </location>
</feature>
<dbReference type="Pfam" id="PF00158">
    <property type="entry name" value="Sigma54_activat"/>
    <property type="match status" value="1"/>
</dbReference>
<dbReference type="Gene3D" id="3.40.50.300">
    <property type="entry name" value="P-loop containing nucleotide triphosphate hydrolases"/>
    <property type="match status" value="1"/>
</dbReference>
<sequence length="450" mass="49382">MNKVKLLIVEDDRGLAEALEDTLLLAGYDCSVVGSSEDAILALKKQTFDMVVSDINLPGMDGYGLLKYVVGHYPELPIMLMTAYGDIAHAVEAMREGAVDYLLKPFEEAELLEVIQKHASGTSDAKSSSLIAVDPSSTAMVDLARRVAVTDSTVLICGESGTGKEVLANFIHTSSARKGQPFVAINCAAIPENMLEAILFGYEKGAYTGAVNSQAGKFEQANGGTILLDEITEMDVGLQAKLLRVLQEQEVERLGGKKPIKLDLRIIATTNRDLASYVKEGGFREDLFYRLNVFPLKWLPIRERKGDIIPIAESLLKKHSIKMRLGEVVLMPSAQSKLESHRWPGNVRELDNVIQRALILCGGGTVQEQHIVFDMLSSEPLIESESPSDENDDAASILGQGVQQHEFRIIAQALIEAKGKRKDVAEKLGISPRTLRYKIAKMREYGLEVD</sequence>
<dbReference type="SUPFAM" id="SSF46689">
    <property type="entry name" value="Homeodomain-like"/>
    <property type="match status" value="1"/>
</dbReference>
<keyword evidence="2" id="KW-0547">Nucleotide-binding</keyword>
<evidence type="ECO:0000259" key="10">
    <source>
        <dbReference type="PROSITE" id="PS50110"/>
    </source>
</evidence>
<evidence type="ECO:0000256" key="1">
    <source>
        <dbReference type="ARBA" id="ARBA00022553"/>
    </source>
</evidence>
<dbReference type="PROSITE" id="PS00688">
    <property type="entry name" value="SIGMA54_INTERACT_3"/>
    <property type="match status" value="1"/>
</dbReference>
<dbReference type="Proteomes" id="UP000294656">
    <property type="component" value="Unassembled WGS sequence"/>
</dbReference>
<dbReference type="InterPro" id="IPR025943">
    <property type="entry name" value="Sigma_54_int_dom_ATP-bd_2"/>
</dbReference>
<dbReference type="PROSITE" id="PS50110">
    <property type="entry name" value="RESPONSE_REGULATORY"/>
    <property type="match status" value="1"/>
</dbReference>
<dbReference type="GO" id="GO:0005524">
    <property type="term" value="F:ATP binding"/>
    <property type="evidence" value="ECO:0007669"/>
    <property type="project" value="UniProtKB-KW"/>
</dbReference>
<keyword evidence="12" id="KW-1185">Reference proteome</keyword>
<dbReference type="InterPro" id="IPR002078">
    <property type="entry name" value="Sigma_54_int"/>
</dbReference>
<protein>
    <submittedName>
        <fullName evidence="11">Two-component system response regulator FlrC</fullName>
    </submittedName>
</protein>
<dbReference type="Gene3D" id="1.10.10.60">
    <property type="entry name" value="Homeodomain-like"/>
    <property type="match status" value="1"/>
</dbReference>
<evidence type="ECO:0000256" key="3">
    <source>
        <dbReference type="ARBA" id="ARBA00022840"/>
    </source>
</evidence>
<keyword evidence="3" id="KW-0067">ATP-binding</keyword>
<evidence type="ECO:0000256" key="6">
    <source>
        <dbReference type="ARBA" id="ARBA00023125"/>
    </source>
</evidence>
<dbReference type="GO" id="GO:0006355">
    <property type="term" value="P:regulation of DNA-templated transcription"/>
    <property type="evidence" value="ECO:0007669"/>
    <property type="project" value="InterPro"/>
</dbReference>
<dbReference type="GO" id="GO:0043565">
    <property type="term" value="F:sequence-specific DNA binding"/>
    <property type="evidence" value="ECO:0007669"/>
    <property type="project" value="InterPro"/>
</dbReference>
<dbReference type="FunFam" id="3.40.50.2300:FF:000018">
    <property type="entry name" value="DNA-binding transcriptional regulator NtrC"/>
    <property type="match status" value="1"/>
</dbReference>
<dbReference type="InterPro" id="IPR025662">
    <property type="entry name" value="Sigma_54_int_dom_ATP-bd_1"/>
</dbReference>
<evidence type="ECO:0000256" key="2">
    <source>
        <dbReference type="ARBA" id="ARBA00022741"/>
    </source>
</evidence>
<dbReference type="PROSITE" id="PS00676">
    <property type="entry name" value="SIGMA54_INTERACT_2"/>
    <property type="match status" value="1"/>
</dbReference>
<evidence type="ECO:0000256" key="7">
    <source>
        <dbReference type="ARBA" id="ARBA00023163"/>
    </source>
</evidence>
<evidence type="ECO:0000313" key="12">
    <source>
        <dbReference type="Proteomes" id="UP000294656"/>
    </source>
</evidence>
<feature type="domain" description="Sigma-54 factor interaction" evidence="9">
    <location>
        <begin position="130"/>
        <end position="359"/>
    </location>
</feature>
<keyword evidence="4" id="KW-0902">Two-component regulatory system</keyword>
<dbReference type="SUPFAM" id="SSF52172">
    <property type="entry name" value="CheY-like"/>
    <property type="match status" value="1"/>
</dbReference>
<dbReference type="InterPro" id="IPR058031">
    <property type="entry name" value="AAA_lid_NorR"/>
</dbReference>
<keyword evidence="1 8" id="KW-0597">Phosphoprotein</keyword>
<dbReference type="OrthoDB" id="9804019at2"/>
<dbReference type="SMART" id="SM00382">
    <property type="entry name" value="AAA"/>
    <property type="match status" value="1"/>
</dbReference>
<keyword evidence="6" id="KW-0238">DNA-binding</keyword>
<dbReference type="SUPFAM" id="SSF52540">
    <property type="entry name" value="P-loop containing nucleoside triphosphate hydrolases"/>
    <property type="match status" value="1"/>
</dbReference>
<dbReference type="Pfam" id="PF02954">
    <property type="entry name" value="HTH_8"/>
    <property type="match status" value="1"/>
</dbReference>
<dbReference type="Gene3D" id="3.40.50.2300">
    <property type="match status" value="1"/>
</dbReference>
<dbReference type="InterPro" id="IPR002197">
    <property type="entry name" value="HTH_Fis"/>
</dbReference>
<accession>A0A4R6MB08</accession>
<dbReference type="FunFam" id="3.40.50.300:FF:000006">
    <property type="entry name" value="DNA-binding transcriptional regulator NtrC"/>
    <property type="match status" value="1"/>
</dbReference>
<evidence type="ECO:0000256" key="8">
    <source>
        <dbReference type="PROSITE-ProRule" id="PRU00169"/>
    </source>
</evidence>
<proteinExistence type="predicted"/>
<evidence type="ECO:0000313" key="11">
    <source>
        <dbReference type="EMBL" id="TDO98285.1"/>
    </source>
</evidence>
<organism evidence="11 12">
    <name type="scientific">Marinomonas balearica</name>
    <dbReference type="NCBI Taxonomy" id="491947"/>
    <lineage>
        <taxon>Bacteria</taxon>
        <taxon>Pseudomonadati</taxon>
        <taxon>Pseudomonadota</taxon>
        <taxon>Gammaproteobacteria</taxon>
        <taxon>Oceanospirillales</taxon>
        <taxon>Oceanospirillaceae</taxon>
        <taxon>Marinomonas</taxon>
    </lineage>
</organism>
<dbReference type="PROSITE" id="PS50045">
    <property type="entry name" value="SIGMA54_INTERACT_4"/>
    <property type="match status" value="1"/>
</dbReference>
<name>A0A4R6MB08_9GAMM</name>
<dbReference type="RefSeq" id="WP_133503709.1">
    <property type="nucleotide sequence ID" value="NZ_SNXC01000011.1"/>
</dbReference>
<feature type="domain" description="Response regulatory" evidence="10">
    <location>
        <begin position="5"/>
        <end position="119"/>
    </location>
</feature>
<dbReference type="PANTHER" id="PTHR32071">
    <property type="entry name" value="TRANSCRIPTIONAL REGULATORY PROTEIN"/>
    <property type="match status" value="1"/>
</dbReference>
<evidence type="ECO:0000256" key="5">
    <source>
        <dbReference type="ARBA" id="ARBA00023015"/>
    </source>
</evidence>